<evidence type="ECO:0000313" key="9">
    <source>
        <dbReference type="EMBL" id="KAK5998679.1"/>
    </source>
</evidence>
<dbReference type="InterPro" id="IPR052360">
    <property type="entry name" value="Transcr_Regulatory_Proteins"/>
</dbReference>
<keyword evidence="3" id="KW-0805">Transcription regulation</keyword>
<dbReference type="Pfam" id="PF00172">
    <property type="entry name" value="Zn_clus"/>
    <property type="match status" value="1"/>
</dbReference>
<evidence type="ECO:0000256" key="1">
    <source>
        <dbReference type="ARBA" id="ARBA00022723"/>
    </source>
</evidence>
<evidence type="ECO:0000256" key="7">
    <source>
        <dbReference type="SAM" id="MobiDB-lite"/>
    </source>
</evidence>
<protein>
    <submittedName>
        <fullName evidence="9">Transcription regulator lscL-like protein</fullName>
    </submittedName>
</protein>
<gene>
    <name evidence="9" type="ORF">PT974_01061</name>
</gene>
<evidence type="ECO:0000313" key="10">
    <source>
        <dbReference type="Proteomes" id="UP001338125"/>
    </source>
</evidence>
<evidence type="ECO:0000259" key="8">
    <source>
        <dbReference type="Pfam" id="PF00172"/>
    </source>
</evidence>
<proteinExistence type="predicted"/>
<keyword evidence="10" id="KW-1185">Reference proteome</keyword>
<feature type="domain" description="Zn(2)-C6 fungal-type" evidence="8">
    <location>
        <begin position="36"/>
        <end position="65"/>
    </location>
</feature>
<dbReference type="CDD" id="cd00067">
    <property type="entry name" value="GAL4"/>
    <property type="match status" value="1"/>
</dbReference>
<comment type="caution">
    <text evidence="9">The sequence shown here is derived from an EMBL/GenBank/DDBJ whole genome shotgun (WGS) entry which is preliminary data.</text>
</comment>
<dbReference type="Proteomes" id="UP001338125">
    <property type="component" value="Unassembled WGS sequence"/>
</dbReference>
<dbReference type="EMBL" id="JAVFKD010000001">
    <property type="protein sequence ID" value="KAK5998679.1"/>
    <property type="molecule type" value="Genomic_DNA"/>
</dbReference>
<reference evidence="9 10" key="1">
    <citation type="submission" date="2024-01" db="EMBL/GenBank/DDBJ databases">
        <title>Complete genome of Cladobotryum mycophilum ATHUM6906.</title>
        <authorList>
            <person name="Christinaki A.C."/>
            <person name="Myridakis A.I."/>
            <person name="Kouvelis V.N."/>
        </authorList>
    </citation>
    <scope>NUCLEOTIDE SEQUENCE [LARGE SCALE GENOMIC DNA]</scope>
    <source>
        <strain evidence="9 10">ATHUM6906</strain>
    </source>
</reference>
<keyword evidence="4" id="KW-0238">DNA-binding</keyword>
<dbReference type="SUPFAM" id="SSF57701">
    <property type="entry name" value="Zn2/Cys6 DNA-binding domain"/>
    <property type="match status" value="1"/>
</dbReference>
<name>A0ABR0T2V1_9HYPO</name>
<dbReference type="InterPro" id="IPR001138">
    <property type="entry name" value="Zn2Cys6_DnaBD"/>
</dbReference>
<dbReference type="PANTHER" id="PTHR36206">
    <property type="entry name" value="ASPERCRYPTIN BIOSYNTHESIS CLUSTER-SPECIFIC TRANSCRIPTION REGULATOR ATNN-RELATED"/>
    <property type="match status" value="1"/>
</dbReference>
<accession>A0ABR0T2V1</accession>
<evidence type="ECO:0000256" key="3">
    <source>
        <dbReference type="ARBA" id="ARBA00023015"/>
    </source>
</evidence>
<keyword evidence="1" id="KW-0479">Metal-binding</keyword>
<sequence length="526" mass="60134">MAVSLPLSSPSSSSGTLILSPPGDSDASKHIHFVIRRIKCDEEKPACQRCISTGRTCDGYKAAAKTKTTNIRRTGVTHQLFPQDRPTSTQLTLQRPLVTDFTGDPMERHYIHRWLPIAEDVVGIQERANGFFWGSIVPEYVFASQSVRHATIALSAAHLNFQMSGCRPNFTGSLNKMECFVIKHYNLALKNINAEIYDIAAPPQKRFGIIIIACIFFFYTEILRNQWPTAMMHIINGLKLMTNLPAEIDEIYQKPEKWSKGNDDTHTRATYMLRLLCRWEVTAGFLATKNRPSMSIHVWKPTTRQTCSVPSEVVSHEHLQEIVDVFYQEVCAFIWLCKNNDREEVPWDHSAFKLQHNILQQRSYHVAKLLERYRGTFGNFERAVRATEYLKYQARCLHQRSAALCLDITPLPEGKTYAPPIEASTRFEEIMELSDGIRDTLQMTLGPGAATWFSIDFGVISALYLAATSCSDSEIRRRLFVRIKDWPWRENLWDGPLLRDHLLNGEPIETPPESPETELVFRTSPR</sequence>
<dbReference type="Gene3D" id="4.10.240.10">
    <property type="entry name" value="Zn(2)-C6 fungal-type DNA-binding domain"/>
    <property type="match status" value="1"/>
</dbReference>
<organism evidence="9 10">
    <name type="scientific">Cladobotryum mycophilum</name>
    <dbReference type="NCBI Taxonomy" id="491253"/>
    <lineage>
        <taxon>Eukaryota</taxon>
        <taxon>Fungi</taxon>
        <taxon>Dikarya</taxon>
        <taxon>Ascomycota</taxon>
        <taxon>Pezizomycotina</taxon>
        <taxon>Sordariomycetes</taxon>
        <taxon>Hypocreomycetidae</taxon>
        <taxon>Hypocreales</taxon>
        <taxon>Hypocreaceae</taxon>
        <taxon>Cladobotryum</taxon>
    </lineage>
</organism>
<dbReference type="PANTHER" id="PTHR36206:SF13">
    <property type="entry name" value="TRANSCRIPTIONAL REGULATORY PROTEIN MOC3"/>
    <property type="match status" value="1"/>
</dbReference>
<dbReference type="InterPro" id="IPR036864">
    <property type="entry name" value="Zn2-C6_fun-type_DNA-bd_sf"/>
</dbReference>
<evidence type="ECO:0000256" key="6">
    <source>
        <dbReference type="ARBA" id="ARBA00023242"/>
    </source>
</evidence>
<evidence type="ECO:0000256" key="5">
    <source>
        <dbReference type="ARBA" id="ARBA00023163"/>
    </source>
</evidence>
<evidence type="ECO:0000256" key="4">
    <source>
        <dbReference type="ARBA" id="ARBA00023125"/>
    </source>
</evidence>
<feature type="region of interest" description="Disordered" evidence="7">
    <location>
        <begin position="1"/>
        <end position="24"/>
    </location>
</feature>
<feature type="compositionally biased region" description="Low complexity" evidence="7">
    <location>
        <begin position="1"/>
        <end position="22"/>
    </location>
</feature>
<evidence type="ECO:0000256" key="2">
    <source>
        <dbReference type="ARBA" id="ARBA00022833"/>
    </source>
</evidence>
<keyword evidence="2" id="KW-0862">Zinc</keyword>
<keyword evidence="6" id="KW-0539">Nucleus</keyword>
<keyword evidence="5" id="KW-0804">Transcription</keyword>
<feature type="region of interest" description="Disordered" evidence="7">
    <location>
        <begin position="505"/>
        <end position="526"/>
    </location>
</feature>